<accession>A0A160VB40</accession>
<dbReference type="InterPro" id="IPR036148">
    <property type="entry name" value="MmgE/PrpD_sf"/>
</dbReference>
<dbReference type="EMBL" id="FAXA01000422">
    <property type="protein sequence ID" value="CUV03446.1"/>
    <property type="molecule type" value="Genomic_DNA"/>
</dbReference>
<proteinExistence type="inferred from homology"/>
<gene>
    <name evidence="4" type="ORF">MGWOODY_Clf205</name>
</gene>
<dbReference type="Pfam" id="PF19305">
    <property type="entry name" value="MmgE_PrpD_C"/>
    <property type="match status" value="1"/>
</dbReference>
<dbReference type="Gene3D" id="1.10.4100.10">
    <property type="entry name" value="2-methylcitrate dehydratase PrpD"/>
    <property type="match status" value="1"/>
</dbReference>
<dbReference type="InterPro" id="IPR005656">
    <property type="entry name" value="MmgE_PrpD"/>
</dbReference>
<evidence type="ECO:0000259" key="3">
    <source>
        <dbReference type="Pfam" id="PF19305"/>
    </source>
</evidence>
<dbReference type="InterPro" id="IPR045337">
    <property type="entry name" value="MmgE_PrpD_C"/>
</dbReference>
<keyword evidence="4" id="KW-0456">Lyase</keyword>
<feature type="domain" description="MmgE/PrpD N-terminal" evidence="2">
    <location>
        <begin position="7"/>
        <end position="242"/>
    </location>
</feature>
<protein>
    <submittedName>
        <fullName evidence="4">2-methylcitrate dehydratase</fullName>
        <ecNumber evidence="4">4.2.1.79</ecNumber>
    </submittedName>
</protein>
<feature type="domain" description="MmgE/PrpD C-terminal" evidence="3">
    <location>
        <begin position="271"/>
        <end position="433"/>
    </location>
</feature>
<dbReference type="InterPro" id="IPR042188">
    <property type="entry name" value="MmgE/PrpD_sf_2"/>
</dbReference>
<dbReference type="EC" id="4.2.1.79" evidence="4"/>
<organism evidence="4">
    <name type="scientific">hydrothermal vent metagenome</name>
    <dbReference type="NCBI Taxonomy" id="652676"/>
    <lineage>
        <taxon>unclassified sequences</taxon>
        <taxon>metagenomes</taxon>
        <taxon>ecological metagenomes</taxon>
    </lineage>
</organism>
<dbReference type="Gene3D" id="3.30.1330.120">
    <property type="entry name" value="2-methylcitrate dehydratase PrpD"/>
    <property type="match status" value="1"/>
</dbReference>
<dbReference type="InterPro" id="IPR042183">
    <property type="entry name" value="MmgE/PrpD_sf_1"/>
</dbReference>
<name>A0A160VB40_9ZZZZ</name>
<reference evidence="4" key="1">
    <citation type="submission" date="2015-10" db="EMBL/GenBank/DDBJ databases">
        <authorList>
            <person name="Gilbert D.G."/>
        </authorList>
    </citation>
    <scope>NUCLEOTIDE SEQUENCE</scope>
</reference>
<dbReference type="AlphaFoldDB" id="A0A160VB40"/>
<dbReference type="Pfam" id="PF03972">
    <property type="entry name" value="MmgE_PrpD_N"/>
    <property type="match status" value="1"/>
</dbReference>
<dbReference type="PANTHER" id="PTHR16943">
    <property type="entry name" value="2-METHYLCITRATE DEHYDRATASE-RELATED"/>
    <property type="match status" value="1"/>
</dbReference>
<dbReference type="GO" id="GO:0047547">
    <property type="term" value="F:2-methylcitrate dehydratase activity"/>
    <property type="evidence" value="ECO:0007669"/>
    <property type="project" value="UniProtKB-EC"/>
</dbReference>
<comment type="similarity">
    <text evidence="1">Belongs to the PrpD family.</text>
</comment>
<evidence type="ECO:0000256" key="1">
    <source>
        <dbReference type="ARBA" id="ARBA00006174"/>
    </source>
</evidence>
<evidence type="ECO:0000313" key="4">
    <source>
        <dbReference type="EMBL" id="CUV03446.1"/>
    </source>
</evidence>
<evidence type="ECO:0000259" key="2">
    <source>
        <dbReference type="Pfam" id="PF03972"/>
    </source>
</evidence>
<dbReference type="InterPro" id="IPR045336">
    <property type="entry name" value="MmgE_PrpD_N"/>
</dbReference>
<sequence>MDRTTEMLASYACRITFEELGPKTVHQVKRTLVDTMGCAMGGFVSEPAKIARSMASSITSTTPSRVLGTNEYSSPDMAAFANGVMGRYLDCNDSYFSPGGGHPSDMIPAVLALADPMISDGCTVITSIALAYEVFCRLSDQVVASEFGWDQGIFSVIGAACGAGRVLGLDQEQMGQAISLAVTPSLPLAVTRSGELSMWKGCATAAATRSAVFAAMLAAEGMSGPNEPFDGRRGLWEQAVGKPVEIADFPLGGSRADDDPFRINQTIVKSYPSQIHTQAPIGLALELGKEVSLTNIKSIHIDTYHTAASSAASEPEKWDPQTRETADHSIPFLVAAAFQEGEVTPNSFTPQRIADAIKRDTMSKMTLAEDQEFSANFPSEYNCRITVTEQSGNVHTAHTAYPKGHKNNPLDDKELEGKFRSFASGVLSDMQCEDVLGTIWAIDEATDMDDLFDGLVV</sequence>
<dbReference type="PANTHER" id="PTHR16943:SF8">
    <property type="entry name" value="2-METHYLCITRATE DEHYDRATASE"/>
    <property type="match status" value="1"/>
</dbReference>
<dbReference type="SUPFAM" id="SSF103378">
    <property type="entry name" value="2-methylcitrate dehydratase PrpD"/>
    <property type="match status" value="1"/>
</dbReference>